<dbReference type="PANTHER" id="PTHR46796">
    <property type="entry name" value="HTH-TYPE TRANSCRIPTIONAL ACTIVATOR RHAS-RELATED"/>
    <property type="match status" value="1"/>
</dbReference>
<dbReference type="InterPro" id="IPR032783">
    <property type="entry name" value="AraC_lig"/>
</dbReference>
<evidence type="ECO:0000313" key="6">
    <source>
        <dbReference type="Proteomes" id="UP000623419"/>
    </source>
</evidence>
<keyword evidence="1" id="KW-0805">Transcription regulation</keyword>
<accession>A0ABQ1HCK7</accession>
<dbReference type="InterPro" id="IPR050204">
    <property type="entry name" value="AraC_XylS_family_regulators"/>
</dbReference>
<evidence type="ECO:0000259" key="4">
    <source>
        <dbReference type="PROSITE" id="PS01124"/>
    </source>
</evidence>
<dbReference type="InterPro" id="IPR018060">
    <property type="entry name" value="HTH_AraC"/>
</dbReference>
<dbReference type="InterPro" id="IPR011051">
    <property type="entry name" value="RmlC_Cupin_sf"/>
</dbReference>
<evidence type="ECO:0000256" key="2">
    <source>
        <dbReference type="ARBA" id="ARBA00023125"/>
    </source>
</evidence>
<organism evidence="5 6">
    <name type="scientific">Arenimonas soli</name>
    <dbReference type="NCBI Taxonomy" id="2269504"/>
    <lineage>
        <taxon>Bacteria</taxon>
        <taxon>Pseudomonadati</taxon>
        <taxon>Pseudomonadota</taxon>
        <taxon>Gammaproteobacteria</taxon>
        <taxon>Lysobacterales</taxon>
        <taxon>Lysobacteraceae</taxon>
        <taxon>Arenimonas</taxon>
    </lineage>
</organism>
<dbReference type="Pfam" id="PF12833">
    <property type="entry name" value="HTH_18"/>
    <property type="match status" value="1"/>
</dbReference>
<dbReference type="Gene3D" id="1.10.10.60">
    <property type="entry name" value="Homeodomain-like"/>
    <property type="match status" value="2"/>
</dbReference>
<dbReference type="SUPFAM" id="SSF51182">
    <property type="entry name" value="RmlC-like cupins"/>
    <property type="match status" value="1"/>
</dbReference>
<dbReference type="InterPro" id="IPR018062">
    <property type="entry name" value="HTH_AraC-typ_CS"/>
</dbReference>
<dbReference type="InterPro" id="IPR009057">
    <property type="entry name" value="Homeodomain-like_sf"/>
</dbReference>
<dbReference type="PRINTS" id="PR00032">
    <property type="entry name" value="HTHARAC"/>
</dbReference>
<sequence length="349" mass="38770">MFARSPSWTWLPTMSKDTLSEVLRSVRLRGALFFHVEGRDRWASEAPHASEIARYVMPGIEHVMAYHVVTEGACWTGLIDGEAVRLELGDVVVYPRGAPHSVTSHPGLRGVVDMAAYAQPRDQQLPVFSSRVGGDVRLGCADSPPAPGSATLVCGFFGCDARPFNPLLASLPELLHIRARDGEDDRISQLVRFAVAESVEKRPGGEALLERLSETMFVELVRRYLEELPEDQNNWLAGLRDRYVGRALSCLHANPGEAWTIDRLADRVGLSRSALHERFGQFTGHAPMQYLARWRMQVAAGLLRHSAATVASIAQEVGYESEASFSRAFRRETGRPPATWRREQVRIAS</sequence>
<reference evidence="6" key="1">
    <citation type="journal article" date="2019" name="Int. J. Syst. Evol. Microbiol.">
        <title>The Global Catalogue of Microorganisms (GCM) 10K type strain sequencing project: providing services to taxonomists for standard genome sequencing and annotation.</title>
        <authorList>
            <consortium name="The Broad Institute Genomics Platform"/>
            <consortium name="The Broad Institute Genome Sequencing Center for Infectious Disease"/>
            <person name="Wu L."/>
            <person name="Ma J."/>
        </authorList>
    </citation>
    <scope>NUCLEOTIDE SEQUENCE [LARGE SCALE GENOMIC DNA]</scope>
    <source>
        <strain evidence="6">CGMCC 1.15905</strain>
    </source>
</reference>
<evidence type="ECO:0000313" key="5">
    <source>
        <dbReference type="EMBL" id="GGA69645.1"/>
    </source>
</evidence>
<dbReference type="Proteomes" id="UP000623419">
    <property type="component" value="Unassembled WGS sequence"/>
</dbReference>
<evidence type="ECO:0000256" key="1">
    <source>
        <dbReference type="ARBA" id="ARBA00023015"/>
    </source>
</evidence>
<keyword evidence="6" id="KW-1185">Reference proteome</keyword>
<dbReference type="PROSITE" id="PS00041">
    <property type="entry name" value="HTH_ARAC_FAMILY_1"/>
    <property type="match status" value="1"/>
</dbReference>
<evidence type="ECO:0000256" key="3">
    <source>
        <dbReference type="ARBA" id="ARBA00023163"/>
    </source>
</evidence>
<dbReference type="InterPro" id="IPR020449">
    <property type="entry name" value="Tscrpt_reg_AraC-type_HTH"/>
</dbReference>
<gene>
    <name evidence="5" type="ORF">GCM10011521_04800</name>
</gene>
<keyword evidence="3" id="KW-0804">Transcription</keyword>
<protein>
    <submittedName>
        <fullName evidence="5">AraC family transcriptional regulator</fullName>
    </submittedName>
</protein>
<feature type="domain" description="HTH araC/xylS-type" evidence="4">
    <location>
        <begin position="245"/>
        <end position="343"/>
    </location>
</feature>
<dbReference type="SMART" id="SM00342">
    <property type="entry name" value="HTH_ARAC"/>
    <property type="match status" value="1"/>
</dbReference>
<dbReference type="SUPFAM" id="SSF46689">
    <property type="entry name" value="Homeodomain-like"/>
    <property type="match status" value="2"/>
</dbReference>
<dbReference type="PROSITE" id="PS01124">
    <property type="entry name" value="HTH_ARAC_FAMILY_2"/>
    <property type="match status" value="1"/>
</dbReference>
<proteinExistence type="predicted"/>
<comment type="caution">
    <text evidence="5">The sequence shown here is derived from an EMBL/GenBank/DDBJ whole genome shotgun (WGS) entry which is preliminary data.</text>
</comment>
<dbReference type="RefSeq" id="WP_229668424.1">
    <property type="nucleotide sequence ID" value="NZ_BMKC01000001.1"/>
</dbReference>
<dbReference type="Pfam" id="PF12852">
    <property type="entry name" value="Cupin_6"/>
    <property type="match status" value="1"/>
</dbReference>
<dbReference type="EMBL" id="BMKC01000001">
    <property type="protein sequence ID" value="GGA69645.1"/>
    <property type="molecule type" value="Genomic_DNA"/>
</dbReference>
<name>A0ABQ1HCK7_9GAMM</name>
<dbReference type="PANTHER" id="PTHR46796:SF7">
    <property type="entry name" value="ARAC FAMILY TRANSCRIPTIONAL REGULATOR"/>
    <property type="match status" value="1"/>
</dbReference>
<keyword evidence="2" id="KW-0238">DNA-binding</keyword>